<dbReference type="Proteomes" id="UP001151760">
    <property type="component" value="Unassembled WGS sequence"/>
</dbReference>
<proteinExistence type="predicted"/>
<feature type="region of interest" description="Disordered" evidence="1">
    <location>
        <begin position="188"/>
        <end position="211"/>
    </location>
</feature>
<dbReference type="EMBL" id="BQNB010021124">
    <property type="protein sequence ID" value="GJU03136.1"/>
    <property type="molecule type" value="Genomic_DNA"/>
</dbReference>
<comment type="caution">
    <text evidence="2">The sequence shown here is derived from an EMBL/GenBank/DDBJ whole genome shotgun (WGS) entry which is preliminary data.</text>
</comment>
<gene>
    <name evidence="2" type="ORF">Tco_1113474</name>
</gene>
<evidence type="ECO:0000313" key="2">
    <source>
        <dbReference type="EMBL" id="GJU03136.1"/>
    </source>
</evidence>
<accession>A0ABQ5ISV2</accession>
<reference evidence="2" key="1">
    <citation type="journal article" date="2022" name="Int. J. Mol. Sci.">
        <title>Draft Genome of Tanacetum Coccineum: Genomic Comparison of Closely Related Tanacetum-Family Plants.</title>
        <authorList>
            <person name="Yamashiro T."/>
            <person name="Shiraishi A."/>
            <person name="Nakayama K."/>
            <person name="Satake H."/>
        </authorList>
    </citation>
    <scope>NUCLEOTIDE SEQUENCE</scope>
</reference>
<evidence type="ECO:0000313" key="3">
    <source>
        <dbReference type="Proteomes" id="UP001151760"/>
    </source>
</evidence>
<reference evidence="2" key="2">
    <citation type="submission" date="2022-01" db="EMBL/GenBank/DDBJ databases">
        <authorList>
            <person name="Yamashiro T."/>
            <person name="Shiraishi A."/>
            <person name="Satake H."/>
            <person name="Nakayama K."/>
        </authorList>
    </citation>
    <scope>NUCLEOTIDE SEQUENCE</scope>
</reference>
<protein>
    <submittedName>
        <fullName evidence="2">Uncharacterized protein</fullName>
    </submittedName>
</protein>
<keyword evidence="3" id="KW-1185">Reference proteome</keyword>
<sequence>VIEPPMARSGMDLKMAKTCYHSHCMLLAMTKPEVIKVVQEEAEKIGLDPKAIKGAKAGEMFKKAQDAEHAVLKIQHTEKVRKSLELRKHKYDSYMWTVSSRLNPEPIIDIKIHLKTKPVVVTVYRGTDGRNFKVHEPFLFCAFGISELDELREIIPQKKNAMVKYLMNSLSRRYERLKKIPEELGIHSDLPAPAPEQASSRSSGRKWKHMKLEPETRIPRLECN</sequence>
<evidence type="ECO:0000256" key="1">
    <source>
        <dbReference type="SAM" id="MobiDB-lite"/>
    </source>
</evidence>
<feature type="non-terminal residue" evidence="2">
    <location>
        <position position="1"/>
    </location>
</feature>
<organism evidence="2 3">
    <name type="scientific">Tanacetum coccineum</name>
    <dbReference type="NCBI Taxonomy" id="301880"/>
    <lineage>
        <taxon>Eukaryota</taxon>
        <taxon>Viridiplantae</taxon>
        <taxon>Streptophyta</taxon>
        <taxon>Embryophyta</taxon>
        <taxon>Tracheophyta</taxon>
        <taxon>Spermatophyta</taxon>
        <taxon>Magnoliopsida</taxon>
        <taxon>eudicotyledons</taxon>
        <taxon>Gunneridae</taxon>
        <taxon>Pentapetalae</taxon>
        <taxon>asterids</taxon>
        <taxon>campanulids</taxon>
        <taxon>Asterales</taxon>
        <taxon>Asteraceae</taxon>
        <taxon>Asteroideae</taxon>
        <taxon>Anthemideae</taxon>
        <taxon>Anthemidinae</taxon>
        <taxon>Tanacetum</taxon>
    </lineage>
</organism>
<name>A0ABQ5ISV2_9ASTR</name>